<dbReference type="InterPro" id="IPR006944">
    <property type="entry name" value="Phage/GTA_portal"/>
</dbReference>
<dbReference type="InterPro" id="IPR006427">
    <property type="entry name" value="Portal_HK97"/>
</dbReference>
<organism evidence="1 2">
    <name type="scientific">Hyphobacterium lacteum</name>
    <dbReference type="NCBI Taxonomy" id="3116575"/>
    <lineage>
        <taxon>Bacteria</taxon>
        <taxon>Pseudomonadati</taxon>
        <taxon>Pseudomonadota</taxon>
        <taxon>Alphaproteobacteria</taxon>
        <taxon>Maricaulales</taxon>
        <taxon>Maricaulaceae</taxon>
        <taxon>Hyphobacterium</taxon>
    </lineage>
</organism>
<comment type="caution">
    <text evidence="1">The sequence shown here is derived from an EMBL/GenBank/DDBJ whole genome shotgun (WGS) entry which is preliminary data.</text>
</comment>
<dbReference type="Pfam" id="PF04860">
    <property type="entry name" value="Phage_portal"/>
    <property type="match status" value="1"/>
</dbReference>
<sequence>MLDQLARTFGLTTKTSAAKPLIALALGSRPASPLRDYAALTREGFARNPIVHRCVRLIAGAAASTPLSIIAEGRRDHPVSGLLARPNPDQSAQEFLEAHYGYLQIAGNAYAELAALDGEPRELFSLRPDRMRVLPGKRGWPDGWEYAANGRKVTFARDRASGRSPILHTRLFHPGDDHYGLSPLEAAAAAVDVHNAGSHWAKGLLDNAARPSGALVFNAGEGSNLTEDQFDRLKAELMEAYTGPANAGRPMLLEGGLEWKPMALSPADMDFIEARREAAREIAQAFGVPPLLLGLPGDNTYSNYKEANLAFWRQTVLPLVRRTAEALTQWLRPWYAADFRIEPDMSSLPALAGERAADWARVSVASFLTDTEKRHLLGLPEAS</sequence>
<dbReference type="EMBL" id="JAZDRP010000008">
    <property type="protein sequence ID" value="MEE2527053.1"/>
    <property type="molecule type" value="Genomic_DNA"/>
</dbReference>
<dbReference type="Proteomes" id="UP001354971">
    <property type="component" value="Unassembled WGS sequence"/>
</dbReference>
<keyword evidence="2" id="KW-1185">Reference proteome</keyword>
<name>A0ABU7LT33_9PROT</name>
<reference evidence="1 2" key="1">
    <citation type="submission" date="2024-01" db="EMBL/GenBank/DDBJ databases">
        <title>Hyphobacterium bacterium isolated from marine sediment.</title>
        <authorList>
            <person name="Zhao S."/>
        </authorList>
    </citation>
    <scope>NUCLEOTIDE SEQUENCE [LARGE SCALE GENOMIC DNA]</scope>
    <source>
        <strain evidence="2">HN65</strain>
    </source>
</reference>
<protein>
    <submittedName>
        <fullName evidence="1">Phage portal protein</fullName>
    </submittedName>
</protein>
<proteinExistence type="predicted"/>
<dbReference type="RefSeq" id="WP_330199717.1">
    <property type="nucleotide sequence ID" value="NZ_JAZDRP010000008.1"/>
</dbReference>
<accession>A0ABU7LT33</accession>
<evidence type="ECO:0000313" key="2">
    <source>
        <dbReference type="Proteomes" id="UP001354971"/>
    </source>
</evidence>
<dbReference type="NCBIfam" id="TIGR01537">
    <property type="entry name" value="portal_HK97"/>
    <property type="match status" value="1"/>
</dbReference>
<evidence type="ECO:0000313" key="1">
    <source>
        <dbReference type="EMBL" id="MEE2527053.1"/>
    </source>
</evidence>
<gene>
    <name evidence="1" type="ORF">V0U79_11800</name>
</gene>